<organism evidence="1 2">
    <name type="scientific">Gigaspora margarita</name>
    <dbReference type="NCBI Taxonomy" id="4874"/>
    <lineage>
        <taxon>Eukaryota</taxon>
        <taxon>Fungi</taxon>
        <taxon>Fungi incertae sedis</taxon>
        <taxon>Mucoromycota</taxon>
        <taxon>Glomeromycotina</taxon>
        <taxon>Glomeromycetes</taxon>
        <taxon>Diversisporales</taxon>
        <taxon>Gigasporaceae</taxon>
        <taxon>Gigaspora</taxon>
    </lineage>
</organism>
<reference evidence="1 2" key="1">
    <citation type="submission" date="2021-06" db="EMBL/GenBank/DDBJ databases">
        <authorList>
            <person name="Kallberg Y."/>
            <person name="Tangrot J."/>
            <person name="Rosling A."/>
        </authorList>
    </citation>
    <scope>NUCLEOTIDE SEQUENCE [LARGE SCALE GENOMIC DNA]</scope>
    <source>
        <strain evidence="1 2">120-4 pot B 10/14</strain>
    </source>
</reference>
<name>A0ABN7XK94_GIGMA</name>
<dbReference type="EMBL" id="CAJVQB010142274">
    <property type="protein sequence ID" value="CAG8854773.1"/>
    <property type="molecule type" value="Genomic_DNA"/>
</dbReference>
<protein>
    <submittedName>
        <fullName evidence="1">5655_t:CDS:1</fullName>
    </submittedName>
</protein>
<sequence>HLQEETSSSPNSRLLTLSATSKYTTMTEATIEDVIILVRHNMGKDSDNQSLEITESVEDQAILEKLGQILDIMKIEFLHKNFYIEKAGEINSYEA</sequence>
<proteinExistence type="predicted"/>
<feature type="non-terminal residue" evidence="1">
    <location>
        <position position="1"/>
    </location>
</feature>
<comment type="caution">
    <text evidence="1">The sequence shown here is derived from an EMBL/GenBank/DDBJ whole genome shotgun (WGS) entry which is preliminary data.</text>
</comment>
<keyword evidence="2" id="KW-1185">Reference proteome</keyword>
<accession>A0ABN7XK94</accession>
<feature type="non-terminal residue" evidence="1">
    <location>
        <position position="95"/>
    </location>
</feature>
<dbReference type="Proteomes" id="UP000789901">
    <property type="component" value="Unassembled WGS sequence"/>
</dbReference>
<gene>
    <name evidence="1" type="ORF">GMARGA_LOCUS43594</name>
</gene>
<evidence type="ECO:0000313" key="2">
    <source>
        <dbReference type="Proteomes" id="UP000789901"/>
    </source>
</evidence>
<evidence type="ECO:0000313" key="1">
    <source>
        <dbReference type="EMBL" id="CAG8854773.1"/>
    </source>
</evidence>